<name>A0ABP0UZ26_9BRYO</name>
<gene>
    <name evidence="2" type="ORF">CSSPTR1EN2_LOCUS21345</name>
</gene>
<feature type="compositionally biased region" description="Polar residues" evidence="1">
    <location>
        <begin position="23"/>
        <end position="32"/>
    </location>
</feature>
<feature type="region of interest" description="Disordered" evidence="1">
    <location>
        <begin position="82"/>
        <end position="152"/>
    </location>
</feature>
<protein>
    <submittedName>
        <fullName evidence="2">Uncharacterized protein</fullName>
    </submittedName>
</protein>
<reference evidence="2" key="1">
    <citation type="submission" date="2024-02" db="EMBL/GenBank/DDBJ databases">
        <authorList>
            <consortium name="ELIXIR-Norway"/>
            <consortium name="Elixir Norway"/>
        </authorList>
    </citation>
    <scope>NUCLEOTIDE SEQUENCE</scope>
</reference>
<evidence type="ECO:0000256" key="1">
    <source>
        <dbReference type="SAM" id="MobiDB-lite"/>
    </source>
</evidence>
<sequence length="260" mass="28969">MEPPQLPAQPSEGGNLDFGGSAQVASSRNPNSKGMRDHEMLDLPEFATCPKSESHSEKGQGPACTPIVNIKAPLDLLAREGSQRATWEATPNPFATPGKKSKEDPDLSEPPVEPTGSSIFQGKKRNTSTRAPTRQESPQVFLHTPQRDATPGGKRGLLHSEVHQSYFTSLGISTLANKEPFRVRIWLVLIREKDDQKEVLMHSKPYTLPNLPLSIRFVRPAIEPEAEWTPNTAWADLIHQVELELEEQILRFKFTISKRP</sequence>
<keyword evidence="3" id="KW-1185">Reference proteome</keyword>
<organism evidence="2 3">
    <name type="scientific">Sphagnum troendelagicum</name>
    <dbReference type="NCBI Taxonomy" id="128251"/>
    <lineage>
        <taxon>Eukaryota</taxon>
        <taxon>Viridiplantae</taxon>
        <taxon>Streptophyta</taxon>
        <taxon>Embryophyta</taxon>
        <taxon>Bryophyta</taxon>
        <taxon>Sphagnophytina</taxon>
        <taxon>Sphagnopsida</taxon>
        <taxon>Sphagnales</taxon>
        <taxon>Sphagnaceae</taxon>
        <taxon>Sphagnum</taxon>
    </lineage>
</organism>
<accession>A0ABP0UZ26</accession>
<dbReference type="EMBL" id="OZ019900">
    <property type="protein sequence ID" value="CAK9233156.1"/>
    <property type="molecule type" value="Genomic_DNA"/>
</dbReference>
<evidence type="ECO:0000313" key="3">
    <source>
        <dbReference type="Proteomes" id="UP001497512"/>
    </source>
</evidence>
<feature type="region of interest" description="Disordered" evidence="1">
    <location>
        <begin position="1"/>
        <end position="66"/>
    </location>
</feature>
<proteinExistence type="predicted"/>
<feature type="compositionally biased region" description="Polar residues" evidence="1">
    <location>
        <begin position="128"/>
        <end position="138"/>
    </location>
</feature>
<evidence type="ECO:0000313" key="2">
    <source>
        <dbReference type="EMBL" id="CAK9233156.1"/>
    </source>
</evidence>
<dbReference type="Proteomes" id="UP001497512">
    <property type="component" value="Chromosome 8"/>
</dbReference>